<name>A0ABW7G7M9_9BURK</name>
<comment type="caution">
    <text evidence="1">The sequence shown here is derived from an EMBL/GenBank/DDBJ whole genome shotgun (WGS) entry which is preliminary data.</text>
</comment>
<protein>
    <submittedName>
        <fullName evidence="1">HK97 gp10 family phage protein</fullName>
    </submittedName>
</protein>
<dbReference type="Proteomes" id="UP001606305">
    <property type="component" value="Unassembled WGS sequence"/>
</dbReference>
<sequence length="180" mass="19844">MSAFAITMTAADFGLDALAADAHAAARPAAQAAAQVLYDQVKLNVSRLRRVTGNLDRSIYQAFIDGDTTPGRASYRVSWNKTKAPHGFLVEFGYLQRYEIARDSRGRMFPMVRPEMVGQPKPKRSAPQAVKDAYYVPRIGGPRQIPAKAFLRSAAAKMPQAQAAMRERWLAELAAKGYVK</sequence>
<organism evidence="1 2">
    <name type="scientific">Pelomonas nitida</name>
    <dbReference type="NCBI Taxonomy" id="3299027"/>
    <lineage>
        <taxon>Bacteria</taxon>
        <taxon>Pseudomonadati</taxon>
        <taxon>Pseudomonadota</taxon>
        <taxon>Betaproteobacteria</taxon>
        <taxon>Burkholderiales</taxon>
        <taxon>Sphaerotilaceae</taxon>
        <taxon>Roseateles</taxon>
    </lineage>
</organism>
<keyword evidence="2" id="KW-1185">Reference proteome</keyword>
<evidence type="ECO:0000313" key="1">
    <source>
        <dbReference type="EMBL" id="MFG6457869.1"/>
    </source>
</evidence>
<dbReference type="EMBL" id="JBIGIA010000009">
    <property type="protein sequence ID" value="MFG6457869.1"/>
    <property type="molecule type" value="Genomic_DNA"/>
</dbReference>
<proteinExistence type="predicted"/>
<dbReference type="Pfam" id="PF04883">
    <property type="entry name" value="HK97-gp10_like"/>
    <property type="match status" value="1"/>
</dbReference>
<reference evidence="1 2" key="1">
    <citation type="submission" date="2024-09" db="EMBL/GenBank/DDBJ databases">
        <title>Novel species of the genus Pelomonas and Roseateles isolated from streams.</title>
        <authorList>
            <person name="Lu H."/>
        </authorList>
    </citation>
    <scope>NUCLEOTIDE SEQUENCE [LARGE SCALE GENOMIC DNA]</scope>
    <source>
        <strain evidence="1 2">BYS96W</strain>
    </source>
</reference>
<dbReference type="InterPro" id="IPR010064">
    <property type="entry name" value="HK97-gp10_tail"/>
</dbReference>
<evidence type="ECO:0000313" key="2">
    <source>
        <dbReference type="Proteomes" id="UP001606305"/>
    </source>
</evidence>
<gene>
    <name evidence="1" type="ORF">ACG00X_13585</name>
</gene>
<accession>A0ABW7G7M9</accession>